<feature type="transmembrane region" description="Helical" evidence="1">
    <location>
        <begin position="56"/>
        <end position="77"/>
    </location>
</feature>
<comment type="caution">
    <text evidence="2">The sequence shown here is derived from an EMBL/GenBank/DDBJ whole genome shotgun (WGS) entry which is preliminary data.</text>
</comment>
<name>A0A434AZJ8_9BACT</name>
<accession>A0A434AZJ8</accession>
<keyword evidence="1" id="KW-0472">Membrane</keyword>
<dbReference type="EMBL" id="RJJX01000001">
    <property type="protein sequence ID" value="RUT80020.1"/>
    <property type="molecule type" value="Genomic_DNA"/>
</dbReference>
<dbReference type="AlphaFoldDB" id="A0A434AZJ8"/>
<gene>
    <name evidence="2" type="ORF">DLK05_01300</name>
</gene>
<evidence type="ECO:0000313" key="3">
    <source>
        <dbReference type="Proteomes" id="UP000282985"/>
    </source>
</evidence>
<sequence>MIQRIQSLYLLGSFVLIVVMFFLPLAELIDAAGNTFTFLYRGIPAVKEGDPAIFNAYPVAILLSIIALITLITIFLFKKRMLQIRLSIFNLICMLGAMGLIYYSINSQVNDLNAIVDYSLINAFPLVAMVLTFLAIRSIGKDETLIRSMDRIR</sequence>
<dbReference type="Pfam" id="PF14126">
    <property type="entry name" value="DUF4293"/>
    <property type="match status" value="1"/>
</dbReference>
<feature type="transmembrane region" description="Helical" evidence="1">
    <location>
        <begin position="84"/>
        <end position="105"/>
    </location>
</feature>
<dbReference type="Proteomes" id="UP000282985">
    <property type="component" value="Unassembled WGS sequence"/>
</dbReference>
<dbReference type="RefSeq" id="WP_127342161.1">
    <property type="nucleotide sequence ID" value="NZ_RJJX01000001.1"/>
</dbReference>
<evidence type="ECO:0000256" key="1">
    <source>
        <dbReference type="SAM" id="Phobius"/>
    </source>
</evidence>
<dbReference type="InterPro" id="IPR025635">
    <property type="entry name" value="DUF4293"/>
</dbReference>
<keyword evidence="3" id="KW-1185">Reference proteome</keyword>
<feature type="transmembrane region" description="Helical" evidence="1">
    <location>
        <begin position="120"/>
        <end position="139"/>
    </location>
</feature>
<proteinExistence type="predicted"/>
<keyword evidence="1" id="KW-0812">Transmembrane</keyword>
<reference evidence="2 3" key="1">
    <citation type="submission" date="2018-11" db="EMBL/GenBank/DDBJ databases">
        <title>Parancylomarina longa gen. nov., sp. nov., isolated from sediments of southern Okinawa.</title>
        <authorList>
            <person name="Fu T."/>
        </authorList>
    </citation>
    <scope>NUCLEOTIDE SEQUENCE [LARGE SCALE GENOMIC DNA]</scope>
    <source>
        <strain evidence="2 3">T3-2 S1-C</strain>
    </source>
</reference>
<dbReference type="OrthoDB" id="594989at2"/>
<organism evidence="2 3">
    <name type="scientific">Ancylomarina longa</name>
    <dbReference type="NCBI Taxonomy" id="2487017"/>
    <lineage>
        <taxon>Bacteria</taxon>
        <taxon>Pseudomonadati</taxon>
        <taxon>Bacteroidota</taxon>
        <taxon>Bacteroidia</taxon>
        <taxon>Marinilabiliales</taxon>
        <taxon>Marinifilaceae</taxon>
        <taxon>Ancylomarina</taxon>
    </lineage>
</organism>
<evidence type="ECO:0000313" key="2">
    <source>
        <dbReference type="EMBL" id="RUT80020.1"/>
    </source>
</evidence>
<protein>
    <submittedName>
        <fullName evidence="2">DUF4293 family protein</fullName>
    </submittedName>
</protein>
<keyword evidence="1" id="KW-1133">Transmembrane helix</keyword>
<feature type="transmembrane region" description="Helical" evidence="1">
    <location>
        <begin position="7"/>
        <end position="26"/>
    </location>
</feature>